<dbReference type="Proteomes" id="UP000661193">
    <property type="component" value="Unassembled WGS sequence"/>
</dbReference>
<accession>A0ABS1UM62</accession>
<dbReference type="RefSeq" id="WP_203222114.1">
    <property type="nucleotide sequence ID" value="NZ_JAETXL010000005.1"/>
</dbReference>
<sequence length="365" mass="38961">MAKKMLGKVVAGAALGGASLLVFAPGVAFADGQPHENEGKVFAKPHAAKPGEEIKLVEICEKPQENAFVWSKVTGKVKLQPARDGGKWDGGGWNGEDGSYEHGKDGKDWPSREHEKDGKDWKSDKDGKDWHGGEEGKDWQDGKDSGGDWKPGDESGDWQGGKDGDDWKPGQDGKDGKDGKDGGDWKPDQDGKDWQDGEDRGGDWKSGEEGGEWQGREDAPQAGAGGGAASDEERDWKSDEHGQDAEGGRDWKGREDDKHGEKPESDWKDRGEHGKGDGWEHEKDFVYYGEARIAKDAKPGTYKLEGSCGEGELVVLPHGGVDGGDGGLTAGTDRSMATAGAGLVGAAALGGLVLLRRRRTDEFAA</sequence>
<feature type="signal peptide" evidence="3">
    <location>
        <begin position="1"/>
        <end position="30"/>
    </location>
</feature>
<proteinExistence type="predicted"/>
<evidence type="ECO:0000256" key="1">
    <source>
        <dbReference type="SAM" id="MobiDB-lite"/>
    </source>
</evidence>
<evidence type="ECO:0008006" key="6">
    <source>
        <dbReference type="Google" id="ProtNLM"/>
    </source>
</evidence>
<gene>
    <name evidence="4" type="ORF">JMF97_14815</name>
</gene>
<dbReference type="EMBL" id="JAETXL010000005">
    <property type="protein sequence ID" value="MBL6277429.1"/>
    <property type="molecule type" value="Genomic_DNA"/>
</dbReference>
<keyword evidence="2" id="KW-1133">Transmembrane helix</keyword>
<name>A0ABS1UM62_9ACTN</name>
<reference evidence="4 5" key="1">
    <citation type="submission" date="2021-01" db="EMBL/GenBank/DDBJ databases">
        <title>Genome sequencing of Micromonospora fiedleri MG-37.</title>
        <authorList>
            <person name="Moreland P.E.J."/>
            <person name="Stach J.E.M."/>
        </authorList>
    </citation>
    <scope>NUCLEOTIDE SEQUENCE [LARGE SCALE GENOMIC DNA]</scope>
    <source>
        <strain evidence="4 5">MG-37</strain>
    </source>
</reference>
<organism evidence="4 5">
    <name type="scientific">Micromonospora fiedleri</name>
    <dbReference type="NCBI Taxonomy" id="1157498"/>
    <lineage>
        <taxon>Bacteria</taxon>
        <taxon>Bacillati</taxon>
        <taxon>Actinomycetota</taxon>
        <taxon>Actinomycetes</taxon>
        <taxon>Micromonosporales</taxon>
        <taxon>Micromonosporaceae</taxon>
        <taxon>Micromonospora</taxon>
    </lineage>
</organism>
<keyword evidence="2" id="KW-0472">Membrane</keyword>
<feature type="compositionally biased region" description="Basic and acidic residues" evidence="1">
    <location>
        <begin position="99"/>
        <end position="153"/>
    </location>
</feature>
<keyword evidence="5" id="KW-1185">Reference proteome</keyword>
<evidence type="ECO:0000313" key="5">
    <source>
        <dbReference type="Proteomes" id="UP000661193"/>
    </source>
</evidence>
<feature type="compositionally biased region" description="Basic and acidic residues" evidence="1">
    <location>
        <begin position="160"/>
        <end position="219"/>
    </location>
</feature>
<evidence type="ECO:0000256" key="2">
    <source>
        <dbReference type="SAM" id="Phobius"/>
    </source>
</evidence>
<keyword evidence="3" id="KW-0732">Signal</keyword>
<protein>
    <recommendedName>
        <fullName evidence="6">MYXO-CTERM domain-containing protein</fullName>
    </recommendedName>
</protein>
<comment type="caution">
    <text evidence="4">The sequence shown here is derived from an EMBL/GenBank/DDBJ whole genome shotgun (WGS) entry which is preliminary data.</text>
</comment>
<feature type="region of interest" description="Disordered" evidence="1">
    <location>
        <begin position="79"/>
        <end position="281"/>
    </location>
</feature>
<evidence type="ECO:0000256" key="3">
    <source>
        <dbReference type="SAM" id="SignalP"/>
    </source>
</evidence>
<evidence type="ECO:0000313" key="4">
    <source>
        <dbReference type="EMBL" id="MBL6277429.1"/>
    </source>
</evidence>
<feature type="transmembrane region" description="Helical" evidence="2">
    <location>
        <begin position="336"/>
        <end position="355"/>
    </location>
</feature>
<feature type="chain" id="PRO_5045716498" description="MYXO-CTERM domain-containing protein" evidence="3">
    <location>
        <begin position="31"/>
        <end position="365"/>
    </location>
</feature>
<feature type="compositionally biased region" description="Basic and acidic residues" evidence="1">
    <location>
        <begin position="234"/>
        <end position="281"/>
    </location>
</feature>
<keyword evidence="2" id="KW-0812">Transmembrane</keyword>